<keyword evidence="1" id="KW-1185">Reference proteome</keyword>
<evidence type="ECO:0000313" key="3">
    <source>
        <dbReference type="RefSeq" id="XP_022244204.1"/>
    </source>
</evidence>
<gene>
    <name evidence="2 3" type="primary">LOC106461512</name>
</gene>
<dbReference type="PANTHER" id="PTHR21037">
    <property type="entry name" value="39S RIBOSOMAL PROTEIN L14, MITOCHONDRIAL"/>
    <property type="match status" value="1"/>
</dbReference>
<name>A0ABM1SKP7_LIMPO</name>
<reference evidence="2 3" key="1">
    <citation type="submission" date="2025-05" db="UniProtKB">
        <authorList>
            <consortium name="RefSeq"/>
        </authorList>
    </citation>
    <scope>IDENTIFICATION</scope>
    <source>
        <tissue evidence="2 3">Muscle</tissue>
    </source>
</reference>
<protein>
    <submittedName>
        <fullName evidence="2 3">Uncharacterized protein C1orf53-like</fullName>
    </submittedName>
</protein>
<dbReference type="RefSeq" id="XP_022244204.1">
    <property type="nucleotide sequence ID" value="XM_022388496.1"/>
</dbReference>
<proteinExistence type="predicted"/>
<dbReference type="Pfam" id="PF17653">
    <property type="entry name" value="DUF5522"/>
    <property type="match status" value="1"/>
</dbReference>
<organism evidence="1 2">
    <name type="scientific">Limulus polyphemus</name>
    <name type="common">Atlantic horseshoe crab</name>
    <dbReference type="NCBI Taxonomy" id="6850"/>
    <lineage>
        <taxon>Eukaryota</taxon>
        <taxon>Metazoa</taxon>
        <taxon>Ecdysozoa</taxon>
        <taxon>Arthropoda</taxon>
        <taxon>Chelicerata</taxon>
        <taxon>Merostomata</taxon>
        <taxon>Xiphosura</taxon>
        <taxon>Limulidae</taxon>
        <taxon>Limulus</taxon>
    </lineage>
</organism>
<evidence type="ECO:0000313" key="1">
    <source>
        <dbReference type="Proteomes" id="UP000694941"/>
    </source>
</evidence>
<dbReference type="PANTHER" id="PTHR21037:SF2">
    <property type="entry name" value="SIMILAR TO NOVEL PROTEIN"/>
    <property type="match status" value="1"/>
</dbReference>
<sequence>MLRRDEFMKKFEEIKSDVDPFILSEKEKEIHEMHKEAVQKGKLSYTDPTTGYLVMTGLHHYLRGYCCGNGCRHCPYSHEKAPPHIKIRRKFNSAFYVRVSAKEDEQNDKLDK</sequence>
<accession>A0ABM1SKP7</accession>
<dbReference type="InterPro" id="IPR040807">
    <property type="entry name" value="DUF5522"/>
</dbReference>
<dbReference type="RefSeq" id="XP_022244203.1">
    <property type="nucleotide sequence ID" value="XM_022388495.1"/>
</dbReference>
<dbReference type="Proteomes" id="UP000694941">
    <property type="component" value="Unplaced"/>
</dbReference>
<evidence type="ECO:0000313" key="2">
    <source>
        <dbReference type="RefSeq" id="XP_022244203.1"/>
    </source>
</evidence>
<dbReference type="GeneID" id="106461512"/>